<dbReference type="GO" id="GO:0003676">
    <property type="term" value="F:nucleic acid binding"/>
    <property type="evidence" value="ECO:0007669"/>
    <property type="project" value="InterPro"/>
</dbReference>
<protein>
    <recommendedName>
        <fullName evidence="2">RNase H type-1 domain-containing protein</fullName>
    </recommendedName>
</protein>
<proteinExistence type="predicted"/>
<dbReference type="InterPro" id="IPR044730">
    <property type="entry name" value="RNase_H-like_dom_plant"/>
</dbReference>
<dbReference type="InterPro" id="IPR052929">
    <property type="entry name" value="RNase_H-like_EbsB-rel"/>
</dbReference>
<dbReference type="Gene3D" id="3.30.420.10">
    <property type="entry name" value="Ribonuclease H-like superfamily/Ribonuclease H"/>
    <property type="match status" value="1"/>
</dbReference>
<keyword evidence="1" id="KW-1133">Transmembrane helix</keyword>
<reference evidence="3" key="2">
    <citation type="journal article" date="2024" name="Plant">
        <title>Genomic evolution and insights into agronomic trait innovations of Sesamum species.</title>
        <authorList>
            <person name="Miao H."/>
            <person name="Wang L."/>
            <person name="Qu L."/>
            <person name="Liu H."/>
            <person name="Sun Y."/>
            <person name="Le M."/>
            <person name="Wang Q."/>
            <person name="Wei S."/>
            <person name="Zheng Y."/>
            <person name="Lin W."/>
            <person name="Duan Y."/>
            <person name="Cao H."/>
            <person name="Xiong S."/>
            <person name="Wang X."/>
            <person name="Wei L."/>
            <person name="Li C."/>
            <person name="Ma Q."/>
            <person name="Ju M."/>
            <person name="Zhao R."/>
            <person name="Li G."/>
            <person name="Mu C."/>
            <person name="Tian Q."/>
            <person name="Mei H."/>
            <person name="Zhang T."/>
            <person name="Gao T."/>
            <person name="Zhang H."/>
        </authorList>
    </citation>
    <scope>NUCLEOTIDE SEQUENCE</scope>
    <source>
        <strain evidence="3">G01</strain>
    </source>
</reference>
<dbReference type="Pfam" id="PF13456">
    <property type="entry name" value="RVT_3"/>
    <property type="match status" value="1"/>
</dbReference>
<dbReference type="InterPro" id="IPR002156">
    <property type="entry name" value="RNaseH_domain"/>
</dbReference>
<dbReference type="PANTHER" id="PTHR47074">
    <property type="entry name" value="BNAC02G40300D PROTEIN"/>
    <property type="match status" value="1"/>
</dbReference>
<sequence>MATPHTFIPGHHTQTANRLPSQVSELIDEESREWNEGLISTLFWPKDSELILQIPLCLVGTEDLLVWHYLSNDIFSVRLSHCTVSVHSGGLICQQLLGRFPVTAVQGTTRFSENQSLWLRPLSDCIKINFDGGALDGARASGIRGIAHNARGVCVAWLSLHLTRGGSAEIAEAFAAREAIRLALQHRWPRVILEADSSNLLHKLSSNQLDLSAISILIADVLFLSSFFTSIFFFFFSEMFRQLNSTADFLAGWASNQAGDASFLPLGLDSVVRGDFV</sequence>
<dbReference type="GO" id="GO:0004523">
    <property type="term" value="F:RNA-DNA hybrid ribonuclease activity"/>
    <property type="evidence" value="ECO:0007669"/>
    <property type="project" value="InterPro"/>
</dbReference>
<dbReference type="AlphaFoldDB" id="A0AAW2JVD8"/>
<evidence type="ECO:0000256" key="1">
    <source>
        <dbReference type="SAM" id="Phobius"/>
    </source>
</evidence>
<evidence type="ECO:0000313" key="3">
    <source>
        <dbReference type="EMBL" id="KAL0298063.1"/>
    </source>
</evidence>
<feature type="domain" description="RNase H type-1" evidence="2">
    <location>
        <begin position="129"/>
        <end position="253"/>
    </location>
</feature>
<reference evidence="3" key="1">
    <citation type="submission" date="2020-06" db="EMBL/GenBank/DDBJ databases">
        <authorList>
            <person name="Li T."/>
            <person name="Hu X."/>
            <person name="Zhang T."/>
            <person name="Song X."/>
            <person name="Zhang H."/>
            <person name="Dai N."/>
            <person name="Sheng W."/>
            <person name="Hou X."/>
            <person name="Wei L."/>
        </authorList>
    </citation>
    <scope>NUCLEOTIDE SEQUENCE</scope>
    <source>
        <strain evidence="3">G01</strain>
        <tissue evidence="3">Leaf</tissue>
    </source>
</reference>
<dbReference type="CDD" id="cd06222">
    <property type="entry name" value="RNase_H_like"/>
    <property type="match status" value="1"/>
</dbReference>
<name>A0AAW2JVD8_9LAMI</name>
<dbReference type="InterPro" id="IPR012337">
    <property type="entry name" value="RNaseH-like_sf"/>
</dbReference>
<comment type="caution">
    <text evidence="3">The sequence shown here is derived from an EMBL/GenBank/DDBJ whole genome shotgun (WGS) entry which is preliminary data.</text>
</comment>
<dbReference type="EMBL" id="JACGWK010000498">
    <property type="protein sequence ID" value="KAL0298063.1"/>
    <property type="molecule type" value="Genomic_DNA"/>
</dbReference>
<dbReference type="InterPro" id="IPR036397">
    <property type="entry name" value="RNaseH_sf"/>
</dbReference>
<gene>
    <name evidence="3" type="ORF">Sangu_3163900</name>
</gene>
<dbReference type="PANTHER" id="PTHR47074:SF11">
    <property type="entry name" value="REVERSE TRANSCRIPTASE-LIKE PROTEIN"/>
    <property type="match status" value="1"/>
</dbReference>
<keyword evidence="1" id="KW-0472">Membrane</keyword>
<evidence type="ECO:0000259" key="2">
    <source>
        <dbReference type="Pfam" id="PF13456"/>
    </source>
</evidence>
<keyword evidence="1" id="KW-0812">Transmembrane</keyword>
<accession>A0AAW2JVD8</accession>
<dbReference type="SUPFAM" id="SSF53098">
    <property type="entry name" value="Ribonuclease H-like"/>
    <property type="match status" value="1"/>
</dbReference>
<feature type="transmembrane region" description="Helical" evidence="1">
    <location>
        <begin position="211"/>
        <end position="236"/>
    </location>
</feature>
<organism evidence="3">
    <name type="scientific">Sesamum angustifolium</name>
    <dbReference type="NCBI Taxonomy" id="2727405"/>
    <lineage>
        <taxon>Eukaryota</taxon>
        <taxon>Viridiplantae</taxon>
        <taxon>Streptophyta</taxon>
        <taxon>Embryophyta</taxon>
        <taxon>Tracheophyta</taxon>
        <taxon>Spermatophyta</taxon>
        <taxon>Magnoliopsida</taxon>
        <taxon>eudicotyledons</taxon>
        <taxon>Gunneridae</taxon>
        <taxon>Pentapetalae</taxon>
        <taxon>asterids</taxon>
        <taxon>lamiids</taxon>
        <taxon>Lamiales</taxon>
        <taxon>Pedaliaceae</taxon>
        <taxon>Sesamum</taxon>
    </lineage>
</organism>